<keyword evidence="2" id="KW-0472">Membrane</keyword>
<accession>A0ABR0C720</accession>
<evidence type="ECO:0000313" key="4">
    <source>
        <dbReference type="Proteomes" id="UP001287286"/>
    </source>
</evidence>
<evidence type="ECO:0000256" key="1">
    <source>
        <dbReference type="SAM" id="MobiDB-lite"/>
    </source>
</evidence>
<feature type="region of interest" description="Disordered" evidence="1">
    <location>
        <begin position="146"/>
        <end position="165"/>
    </location>
</feature>
<feature type="region of interest" description="Disordered" evidence="1">
    <location>
        <begin position="38"/>
        <end position="62"/>
    </location>
</feature>
<keyword evidence="2" id="KW-1133">Transmembrane helix</keyword>
<feature type="region of interest" description="Disordered" evidence="1">
    <location>
        <begin position="296"/>
        <end position="316"/>
    </location>
</feature>
<dbReference type="Proteomes" id="UP001287286">
    <property type="component" value="Unassembled WGS sequence"/>
</dbReference>
<keyword evidence="4" id="KW-1185">Reference proteome</keyword>
<evidence type="ECO:0000256" key="2">
    <source>
        <dbReference type="SAM" id="Phobius"/>
    </source>
</evidence>
<feature type="compositionally biased region" description="Gly residues" evidence="1">
    <location>
        <begin position="150"/>
        <end position="161"/>
    </location>
</feature>
<evidence type="ECO:0000313" key="3">
    <source>
        <dbReference type="EMBL" id="KAK4092173.1"/>
    </source>
</evidence>
<organism evidence="3 4">
    <name type="scientific">Purpureocillium lilacinum</name>
    <name type="common">Paecilomyces lilacinus</name>
    <dbReference type="NCBI Taxonomy" id="33203"/>
    <lineage>
        <taxon>Eukaryota</taxon>
        <taxon>Fungi</taxon>
        <taxon>Dikarya</taxon>
        <taxon>Ascomycota</taxon>
        <taxon>Pezizomycotina</taxon>
        <taxon>Sordariomycetes</taxon>
        <taxon>Hypocreomycetidae</taxon>
        <taxon>Hypocreales</taxon>
        <taxon>Ophiocordycipitaceae</taxon>
        <taxon>Purpureocillium</taxon>
    </lineage>
</organism>
<keyword evidence="2" id="KW-0812">Transmembrane</keyword>
<feature type="compositionally biased region" description="Basic and acidic residues" evidence="1">
    <location>
        <begin position="92"/>
        <end position="106"/>
    </location>
</feature>
<feature type="compositionally biased region" description="Polar residues" evidence="1">
    <location>
        <begin position="75"/>
        <end position="91"/>
    </location>
</feature>
<comment type="caution">
    <text evidence="3">The sequence shown here is derived from an EMBL/GenBank/DDBJ whole genome shotgun (WGS) entry which is preliminary data.</text>
</comment>
<feature type="transmembrane region" description="Helical" evidence="2">
    <location>
        <begin position="12"/>
        <end position="29"/>
    </location>
</feature>
<reference evidence="3 4" key="1">
    <citation type="journal article" date="2024" name="Microbiol. Resour. Announc.">
        <title>Genome annotations for the ascomycete fungi Trichoderma harzianum, Trichoderma aggressivum, and Purpureocillium lilacinum.</title>
        <authorList>
            <person name="Beijen E.P.W."/>
            <person name="Ohm R.A."/>
        </authorList>
    </citation>
    <scope>NUCLEOTIDE SEQUENCE [LARGE SCALE GENOMIC DNA]</scope>
    <source>
        <strain evidence="3 4">CBS 150709</strain>
    </source>
</reference>
<gene>
    <name evidence="3" type="ORF">Purlil1_3426</name>
</gene>
<protein>
    <submittedName>
        <fullName evidence="3">Uncharacterized protein</fullName>
    </submittedName>
</protein>
<sequence length="363" mass="37714">MVGAARHGAIGHAATVGGAVAVVFVVIGVDEEKTEWQKSSRGSRAVQPDPLRLSAGGSRRRVQAGDAYEVLQTRAGTSPSKMRWSVNSSANVRRDMSSMREKRSDARAGCSDKPTRSRNQEAQPVGLVVSDPFQWSKDTTDGQLRHWRVGDGGGDGGGGGVVPQEVLGAGAGGGCGGGQAPLIGALQRLAHGGQRGPRTAPQGSQAVTATGLGAAVAVEVRGTLLAHSGTQVSVDGIPLWRMVGPFGMRSSRDIPLPYSNFLAALFPIVFAPSWTAWPSRGSSSVSSRTRLVSGSCCTRRRSQQRPGGFVTRGRNGTGPAALSRWRHKLGPLGLATLPHASALAVAVAAASHNLYFQGKGNSF</sequence>
<name>A0ABR0C720_PURLI</name>
<feature type="transmembrane region" description="Helical" evidence="2">
    <location>
        <begin position="332"/>
        <end position="356"/>
    </location>
</feature>
<feature type="transmembrane region" description="Helical" evidence="2">
    <location>
        <begin position="258"/>
        <end position="277"/>
    </location>
</feature>
<feature type="region of interest" description="Disordered" evidence="1">
    <location>
        <begin position="75"/>
        <end position="125"/>
    </location>
</feature>
<dbReference type="EMBL" id="JAWRVI010000009">
    <property type="protein sequence ID" value="KAK4092173.1"/>
    <property type="molecule type" value="Genomic_DNA"/>
</dbReference>
<proteinExistence type="predicted"/>